<dbReference type="EMBL" id="CAJJDP010000030">
    <property type="protein sequence ID" value="CAD8155022.1"/>
    <property type="molecule type" value="Genomic_DNA"/>
</dbReference>
<keyword evidence="1" id="KW-0472">Membrane</keyword>
<sequence length="108" mass="13078">MYQEQRTHINFITLILYDVIQNGELRIILTKRIDIEISLLILTLGVLWYRIIEILTQQQMDYHQYYSPNITIPDTWTDYLEKFSKSENILKCLILIILRIKVYRQNNS</sequence>
<accession>A0A8S1TTY7</accession>
<organism evidence="2 3">
    <name type="scientific">Paramecium octaurelia</name>
    <dbReference type="NCBI Taxonomy" id="43137"/>
    <lineage>
        <taxon>Eukaryota</taxon>
        <taxon>Sar</taxon>
        <taxon>Alveolata</taxon>
        <taxon>Ciliophora</taxon>
        <taxon>Intramacronucleata</taxon>
        <taxon>Oligohymenophorea</taxon>
        <taxon>Peniculida</taxon>
        <taxon>Parameciidae</taxon>
        <taxon>Paramecium</taxon>
    </lineage>
</organism>
<keyword evidence="1" id="KW-0812">Transmembrane</keyword>
<name>A0A8S1TTY7_PAROT</name>
<keyword evidence="1" id="KW-1133">Transmembrane helix</keyword>
<evidence type="ECO:0000313" key="2">
    <source>
        <dbReference type="EMBL" id="CAD8155022.1"/>
    </source>
</evidence>
<feature type="transmembrane region" description="Helical" evidence="1">
    <location>
        <begin position="33"/>
        <end position="51"/>
    </location>
</feature>
<dbReference type="OrthoDB" id="293872at2759"/>
<evidence type="ECO:0000256" key="1">
    <source>
        <dbReference type="SAM" id="Phobius"/>
    </source>
</evidence>
<evidence type="ECO:0000313" key="3">
    <source>
        <dbReference type="Proteomes" id="UP000683925"/>
    </source>
</evidence>
<dbReference type="AlphaFoldDB" id="A0A8S1TTY7"/>
<gene>
    <name evidence="2" type="ORF">POCTA_138.1.T0300070</name>
</gene>
<reference evidence="2" key="1">
    <citation type="submission" date="2021-01" db="EMBL/GenBank/DDBJ databases">
        <authorList>
            <consortium name="Genoscope - CEA"/>
            <person name="William W."/>
        </authorList>
    </citation>
    <scope>NUCLEOTIDE SEQUENCE</scope>
</reference>
<comment type="caution">
    <text evidence="2">The sequence shown here is derived from an EMBL/GenBank/DDBJ whole genome shotgun (WGS) entry which is preliminary data.</text>
</comment>
<proteinExistence type="predicted"/>
<protein>
    <submittedName>
        <fullName evidence="2">Uncharacterized protein</fullName>
    </submittedName>
</protein>
<keyword evidence="3" id="KW-1185">Reference proteome</keyword>
<dbReference type="Proteomes" id="UP000683925">
    <property type="component" value="Unassembled WGS sequence"/>
</dbReference>